<evidence type="ECO:0000313" key="1">
    <source>
        <dbReference type="EMBL" id="CAA9459705.1"/>
    </source>
</evidence>
<dbReference type="AlphaFoldDB" id="A0A6J4QZH4"/>
<protein>
    <submittedName>
        <fullName evidence="1">Uncharacterized protein</fullName>
    </submittedName>
</protein>
<organism evidence="1">
    <name type="scientific">uncultured Rubrobacteraceae bacterium</name>
    <dbReference type="NCBI Taxonomy" id="349277"/>
    <lineage>
        <taxon>Bacteria</taxon>
        <taxon>Bacillati</taxon>
        <taxon>Actinomycetota</taxon>
        <taxon>Rubrobacteria</taxon>
        <taxon>Rubrobacterales</taxon>
        <taxon>Rubrobacteraceae</taxon>
        <taxon>environmental samples</taxon>
    </lineage>
</organism>
<dbReference type="EMBL" id="CADCVG010000090">
    <property type="protein sequence ID" value="CAA9459705.1"/>
    <property type="molecule type" value="Genomic_DNA"/>
</dbReference>
<sequence>MAAHCTLFRAKHAANLTISYTIYLSFKVTDAGSLALATANAGYAIRWFLLQKSIICSLSSGRDGGCSYLPRLSRGAAGAYEGAVNRRRVRL</sequence>
<accession>A0A6J4QZH4</accession>
<gene>
    <name evidence="1" type="ORF">AVDCRST_MAG14-2220</name>
</gene>
<reference evidence="1" key="1">
    <citation type="submission" date="2020-02" db="EMBL/GenBank/DDBJ databases">
        <authorList>
            <person name="Meier V. D."/>
        </authorList>
    </citation>
    <scope>NUCLEOTIDE SEQUENCE</scope>
    <source>
        <strain evidence="1">AVDCRST_MAG14</strain>
    </source>
</reference>
<proteinExistence type="predicted"/>
<name>A0A6J4QZH4_9ACTN</name>